<sequence length="101" mass="10983">MALVEIPLTPVSQQFAIQLAGVQYQLTLMWRDVAGWVLDIASNDKTPIIQGIPLVAGADLLAQYRYLGIGGQLFVMSDPAVLAPPTQTNLGIESHLYFLTN</sequence>
<gene>
    <name evidence="2" type="ORF">AN695_0220185</name>
    <name evidence="3" type="ORF">FOT62_23300</name>
</gene>
<evidence type="ECO:0000313" key="3">
    <source>
        <dbReference type="EMBL" id="TXE26161.1"/>
    </source>
</evidence>
<feature type="domain" description="Cyanophage baseplate Pam3 plug gp18" evidence="1">
    <location>
        <begin position="5"/>
        <end position="100"/>
    </location>
</feature>
<dbReference type="Proteomes" id="UP000321126">
    <property type="component" value="Unassembled WGS sequence"/>
</dbReference>
<reference evidence="4" key="1">
    <citation type="submission" date="2016-04" db="EMBL/GenBank/DDBJ databases">
        <authorList>
            <person name="Osei Sekyere J."/>
            <person name="Sivertsen A."/>
            <person name="Pedersen A.T."/>
            <person name="Sundsfjord A."/>
        </authorList>
    </citation>
    <scope>NUCLEOTIDE SEQUENCE [LARGE SCALE GENOMIC DNA]</scope>
    <source>
        <strain evidence="4">945174350</strain>
    </source>
</reference>
<dbReference type="EMBL" id="LJEX02000108">
    <property type="protein sequence ID" value="OCO83015.1"/>
    <property type="molecule type" value="Genomic_DNA"/>
</dbReference>
<accession>A0A5C7BP75</accession>
<dbReference type="InterPro" id="IPR054252">
    <property type="entry name" value="Pam3_gp18"/>
</dbReference>
<dbReference type="RefSeq" id="WP_057523739.1">
    <property type="nucleotide sequence ID" value="NZ_CAMKUU010000001.1"/>
</dbReference>
<evidence type="ECO:0000259" key="1">
    <source>
        <dbReference type="Pfam" id="PF22479"/>
    </source>
</evidence>
<dbReference type="EMBL" id="VOUQ01000022">
    <property type="protein sequence ID" value="TXE26161.1"/>
    <property type="molecule type" value="Genomic_DNA"/>
</dbReference>
<comment type="caution">
    <text evidence="3">The sequence shown here is derived from an EMBL/GenBank/DDBJ whole genome shotgun (WGS) entry which is preliminary data.</text>
</comment>
<dbReference type="AlphaFoldDB" id="A0A221DTY2"/>
<name>A0A221DTY2_SERMA</name>
<proteinExistence type="predicted"/>
<dbReference type="Pfam" id="PF22479">
    <property type="entry name" value="Pam3_gp18"/>
    <property type="match status" value="1"/>
</dbReference>
<dbReference type="Proteomes" id="UP000050489">
    <property type="component" value="Unassembled WGS sequence"/>
</dbReference>
<organism evidence="3 5">
    <name type="scientific">Serratia marcescens</name>
    <dbReference type="NCBI Taxonomy" id="615"/>
    <lineage>
        <taxon>Bacteria</taxon>
        <taxon>Pseudomonadati</taxon>
        <taxon>Pseudomonadota</taxon>
        <taxon>Gammaproteobacteria</taxon>
        <taxon>Enterobacterales</taxon>
        <taxon>Yersiniaceae</taxon>
        <taxon>Serratia</taxon>
    </lineage>
</organism>
<evidence type="ECO:0000313" key="4">
    <source>
        <dbReference type="Proteomes" id="UP000050489"/>
    </source>
</evidence>
<evidence type="ECO:0000313" key="2">
    <source>
        <dbReference type="EMBL" id="OCO83015.1"/>
    </source>
</evidence>
<reference evidence="2" key="2">
    <citation type="journal article" date="2017" name="PLoS ONE">
        <title>Genomic and phenotypic characterisation of fluoroquinolone resistance mechanisms in Enterobacteriaceae in Durban, South Africa.</title>
        <authorList>
            <person name="Osei Sekyere J."/>
            <person name="Amoako D.G."/>
        </authorList>
    </citation>
    <scope>NUCLEOTIDE SEQUENCE</scope>
    <source>
        <strain evidence="2">945174350</strain>
    </source>
</reference>
<accession>A0A221DTY2</accession>
<evidence type="ECO:0000313" key="5">
    <source>
        <dbReference type="Proteomes" id="UP000321126"/>
    </source>
</evidence>
<protein>
    <recommendedName>
        <fullName evidence="1">Cyanophage baseplate Pam3 plug gp18 domain-containing protein</fullName>
    </recommendedName>
</protein>
<reference evidence="3 5" key="3">
    <citation type="submission" date="2019-07" db="EMBL/GenBank/DDBJ databases">
        <title>Serratia strains were isolated from fresh produce.</title>
        <authorList>
            <person name="Cho G.-S."/>
            <person name="Stein M."/>
            <person name="Lee W."/>
            <person name="Suh S.H."/>
            <person name="Franz C.M.A.P."/>
        </authorList>
    </citation>
    <scope>NUCLEOTIDE SEQUENCE [LARGE SCALE GENOMIC DNA]</scope>
    <source>
        <strain evidence="3 5">S16</strain>
    </source>
</reference>